<accession>A0A327W5X9</accession>
<evidence type="ECO:0000313" key="2">
    <source>
        <dbReference type="Proteomes" id="UP000249819"/>
    </source>
</evidence>
<keyword evidence="2" id="KW-1185">Reference proteome</keyword>
<name>A0A327W5X9_9BACT</name>
<reference evidence="1 2" key="1">
    <citation type="submission" date="2018-06" db="EMBL/GenBank/DDBJ databases">
        <title>Genomic Encyclopedia of Archaeal and Bacterial Type Strains, Phase II (KMG-II): from individual species to whole genera.</title>
        <authorList>
            <person name="Goeker M."/>
        </authorList>
    </citation>
    <scope>NUCLEOTIDE SEQUENCE [LARGE SCALE GENOMIC DNA]</scope>
    <source>
        <strain evidence="1 2">DSM 29821</strain>
    </source>
</reference>
<dbReference type="EMBL" id="QLMA01000005">
    <property type="protein sequence ID" value="RAJ80388.1"/>
    <property type="molecule type" value="Genomic_DNA"/>
</dbReference>
<sequence length="256" mass="28861">MGHPEFTVLLSASVPTVERAEKYARIKDAQINIEEAVISIARAVFSNNGQLIFGGHPSITPLVAMVATEFEKSRGAEQLENLYPLVRIYQSEAFRAVLPTDTMSLLKLDIVEVIWTQAIAGESFEVNIPGLPQCGKSLRSLRDKMIHKSNPIHAQICIGGMEGVEEEVDLFQERFPNHPVYLLPQTGGATDILRKRKLDWETRRDLPKGPNFKIMEVDDLEMKRALGLEDSPFEHLAYPYGYIANWIVSELIDRPF</sequence>
<comment type="caution">
    <text evidence="1">The sequence shown here is derived from an EMBL/GenBank/DDBJ whole genome shotgun (WGS) entry which is preliminary data.</text>
</comment>
<gene>
    <name evidence="1" type="ORF">CLV59_105497</name>
</gene>
<dbReference type="Pfam" id="PF18180">
    <property type="entry name" value="LD_cluster3"/>
    <property type="match status" value="1"/>
</dbReference>
<dbReference type="AlphaFoldDB" id="A0A327W5X9"/>
<dbReference type="InterPro" id="IPR041197">
    <property type="entry name" value="LD_cluster3"/>
</dbReference>
<organism evidence="1 2">
    <name type="scientific">Chitinophaga dinghuensis</name>
    <dbReference type="NCBI Taxonomy" id="1539050"/>
    <lineage>
        <taxon>Bacteria</taxon>
        <taxon>Pseudomonadati</taxon>
        <taxon>Bacteroidota</taxon>
        <taxon>Chitinophagia</taxon>
        <taxon>Chitinophagales</taxon>
        <taxon>Chitinophagaceae</taxon>
        <taxon>Chitinophaga</taxon>
    </lineage>
</organism>
<protein>
    <submittedName>
        <fullName evidence="1">Uncharacterized protein</fullName>
    </submittedName>
</protein>
<proteinExistence type="predicted"/>
<evidence type="ECO:0000313" key="1">
    <source>
        <dbReference type="EMBL" id="RAJ80388.1"/>
    </source>
</evidence>
<dbReference type="Proteomes" id="UP000249819">
    <property type="component" value="Unassembled WGS sequence"/>
</dbReference>